<proteinExistence type="predicted"/>
<dbReference type="EMBL" id="JAPWTJ010005716">
    <property type="protein sequence ID" value="KAJ8936397.1"/>
    <property type="molecule type" value="Genomic_DNA"/>
</dbReference>
<keyword evidence="2" id="KW-1185">Reference proteome</keyword>
<evidence type="ECO:0000313" key="1">
    <source>
        <dbReference type="EMBL" id="KAJ8936397.1"/>
    </source>
</evidence>
<name>A0ABQ9IPI1_9CUCU</name>
<comment type="caution">
    <text evidence="1">The sequence shown here is derived from an EMBL/GenBank/DDBJ whole genome shotgun (WGS) entry which is preliminary data.</text>
</comment>
<protein>
    <submittedName>
        <fullName evidence="1">Uncharacterized protein</fullName>
    </submittedName>
</protein>
<gene>
    <name evidence="1" type="ORF">NQ317_006102</name>
</gene>
<reference evidence="1" key="1">
    <citation type="journal article" date="2023" name="Insect Mol. Biol.">
        <title>Genome sequencing provides insights into the evolution of gene families encoding plant cell wall-degrading enzymes in longhorned beetles.</title>
        <authorList>
            <person name="Shin N.R."/>
            <person name="Okamura Y."/>
            <person name="Kirsch R."/>
            <person name="Pauchet Y."/>
        </authorList>
    </citation>
    <scope>NUCLEOTIDE SEQUENCE</scope>
    <source>
        <strain evidence="1">MMC_N1</strain>
    </source>
</reference>
<dbReference type="Proteomes" id="UP001162164">
    <property type="component" value="Unassembled WGS sequence"/>
</dbReference>
<sequence length="68" mass="7526">MGKIPSVVASYLKLPDVVMLLVTAYEDLHDITGRCCVDITTISVMLVGINTLRVMSRTPLKIRPKLLI</sequence>
<feature type="non-terminal residue" evidence="1">
    <location>
        <position position="68"/>
    </location>
</feature>
<accession>A0ABQ9IPI1</accession>
<evidence type="ECO:0000313" key="2">
    <source>
        <dbReference type="Proteomes" id="UP001162164"/>
    </source>
</evidence>
<organism evidence="1 2">
    <name type="scientific">Molorchus minor</name>
    <dbReference type="NCBI Taxonomy" id="1323400"/>
    <lineage>
        <taxon>Eukaryota</taxon>
        <taxon>Metazoa</taxon>
        <taxon>Ecdysozoa</taxon>
        <taxon>Arthropoda</taxon>
        <taxon>Hexapoda</taxon>
        <taxon>Insecta</taxon>
        <taxon>Pterygota</taxon>
        <taxon>Neoptera</taxon>
        <taxon>Endopterygota</taxon>
        <taxon>Coleoptera</taxon>
        <taxon>Polyphaga</taxon>
        <taxon>Cucujiformia</taxon>
        <taxon>Chrysomeloidea</taxon>
        <taxon>Cerambycidae</taxon>
        <taxon>Lamiinae</taxon>
        <taxon>Monochamini</taxon>
        <taxon>Molorchus</taxon>
    </lineage>
</organism>